<dbReference type="PROSITE" id="PS51286">
    <property type="entry name" value="RAP"/>
    <property type="match status" value="1"/>
</dbReference>
<feature type="compositionally biased region" description="Low complexity" evidence="1">
    <location>
        <begin position="163"/>
        <end position="183"/>
    </location>
</feature>
<feature type="region of interest" description="Disordered" evidence="1">
    <location>
        <begin position="46"/>
        <end position="96"/>
    </location>
</feature>
<dbReference type="AlphaFoldDB" id="A0A836B739"/>
<dbReference type="EMBL" id="JAEHOD010000014">
    <property type="protein sequence ID" value="KAG2449408.1"/>
    <property type="molecule type" value="Genomic_DNA"/>
</dbReference>
<comment type="caution">
    <text evidence="3">The sequence shown here is derived from an EMBL/GenBank/DDBJ whole genome shotgun (WGS) entry which is preliminary data.</text>
</comment>
<feature type="domain" description="RAP" evidence="2">
    <location>
        <begin position="1119"/>
        <end position="1179"/>
    </location>
</feature>
<feature type="compositionally biased region" description="Low complexity" evidence="1">
    <location>
        <begin position="245"/>
        <end position="270"/>
    </location>
</feature>
<gene>
    <name evidence="3" type="ORF">HYH02_005557</name>
</gene>
<feature type="compositionally biased region" description="Low complexity" evidence="1">
    <location>
        <begin position="72"/>
        <end position="87"/>
    </location>
</feature>
<feature type="region of interest" description="Disordered" evidence="1">
    <location>
        <begin position="312"/>
        <end position="338"/>
    </location>
</feature>
<dbReference type="Pfam" id="PF08373">
    <property type="entry name" value="RAP"/>
    <property type="match status" value="1"/>
</dbReference>
<evidence type="ECO:0000256" key="1">
    <source>
        <dbReference type="SAM" id="MobiDB-lite"/>
    </source>
</evidence>
<dbReference type="OrthoDB" id="549726at2759"/>
<reference evidence="3" key="1">
    <citation type="journal article" date="2020" name="bioRxiv">
        <title>Comparative genomics of Chlamydomonas.</title>
        <authorList>
            <person name="Craig R.J."/>
            <person name="Hasan A.R."/>
            <person name="Ness R.W."/>
            <person name="Keightley P.D."/>
        </authorList>
    </citation>
    <scope>NUCLEOTIDE SEQUENCE</scope>
    <source>
        <strain evidence="3">CCAP 11/173</strain>
    </source>
</reference>
<dbReference type="SMART" id="SM00952">
    <property type="entry name" value="RAP"/>
    <property type="match status" value="1"/>
</dbReference>
<evidence type="ECO:0000259" key="2">
    <source>
        <dbReference type="PROSITE" id="PS51286"/>
    </source>
</evidence>
<protein>
    <recommendedName>
        <fullName evidence="2">RAP domain-containing protein</fullName>
    </recommendedName>
</protein>
<proteinExistence type="predicted"/>
<organism evidence="3 4">
    <name type="scientific">Chlamydomonas schloesseri</name>
    <dbReference type="NCBI Taxonomy" id="2026947"/>
    <lineage>
        <taxon>Eukaryota</taxon>
        <taxon>Viridiplantae</taxon>
        <taxon>Chlorophyta</taxon>
        <taxon>core chlorophytes</taxon>
        <taxon>Chlorophyceae</taxon>
        <taxon>CS clade</taxon>
        <taxon>Chlamydomonadales</taxon>
        <taxon>Chlamydomonadaceae</taxon>
        <taxon>Chlamydomonas</taxon>
    </lineage>
</organism>
<feature type="compositionally biased region" description="Low complexity" evidence="1">
    <location>
        <begin position="218"/>
        <end position="231"/>
    </location>
</feature>
<sequence>MRRQLSASSGLARAKLAFPCFPSPRRAPLPPLAVQGDGARHCVSHLSRAPKTEPQDAQPLQPATAQHRARAGRSAAAARTGHAVTAAGSTHSTPQAPGALVAQLGELGYRCKGTPRWAWPSGTATTAATLAASLLPHVRTLSPQDAAHCCWALAQVFAADACGSGSSSRTSNSTGASCSSHGSGSKGGSGNRRAGAEQQQDAAEVARQFATAVQRELLSPSPSSSPSIASPSQPPPLSPGPGPGPSQELQPSLAAAASPAAAAGPAAADAGCGGGGSGGGVAPHRLTRLAGMSPKDLSKLIWALAKMGVGARGSSGSGSDGGAHGAGSGRSSVGTGSSTAAASAWEQLQDRWWAVAGRVAADAIEELTMPPQALCNVLWSFDTLGRRHLPLLRAAALCIVGGHRTRFEPVGLSNLLGAFSGLGFHRGGSSSGGSSSGSSGAAKVDNAATADADADAAAAAAGSRPARDDEPDDGGPLYDALYGALARMMGDSLASEHTGLQLQHLANAARALVAAGQHRLAPVAGVAAAVAAAGRAPAGLAPEAGGGGGGGGGGAGNVECVREVRRLIGAACVRGTEMLRAEVAAAAAAAAEAAIDAHSASAAAAAAPAVATVADAEAGDASAANVSEQGSGAAAAARGGAETGGAAAVSGQAAAALRPPHDPHATSVLCWAVACVAQPGNARCGQLLEAAVAAAAAAPGGPFAGYCYQDLCMLLRAHVRVRRYSPALVAAVRERLTRGAADMQPQALTDLVYCLAVSNYYNQEMYDAVCAAVLAPTAELPTASAAGAAAASATAGASASAPAHYAAAALGLPALPTPTPTRLRLHAFGPRLASRLLWSLARARHHHGGLLTAASEYMRTQLGACGGEDLLAAASAAAQLHAYHHPLWRELGREVTARLRSRVGTGTGSGSGSVVAPSAAALDFPSAVPAAAQSLATKAGSAGAAAALAAAASLGSGPRPQPTQPQLPPPPAQHQQQPTQGPQHPQPLSPRALVGLLWSGALLSHVDEGLLAAAAEALARLRLERMAVPAVMQLFQTHVMLQDLYDGAIEPPQLLTRPQLEYARLTWRRVTASATSPSRLQGEVVAALRRLGCAPSCERITLDGLFSIDTSVVWGGRRVAVEVDGPSHFTLSKPFRPLGRTLAKRRCLEVRGWRVLSVPGHEWRALGGDAAAEEAYLRAALDGALWRTHVLPSMGTGVGLSSMELGQVGVGGGGSGLARVC</sequence>
<keyword evidence="4" id="KW-1185">Reference proteome</keyword>
<feature type="region of interest" description="Disordered" evidence="1">
    <location>
        <begin position="163"/>
        <end position="271"/>
    </location>
</feature>
<evidence type="ECO:0000313" key="4">
    <source>
        <dbReference type="Proteomes" id="UP000613740"/>
    </source>
</evidence>
<dbReference type="InterPro" id="IPR013584">
    <property type="entry name" value="RAP"/>
</dbReference>
<dbReference type="Proteomes" id="UP000613740">
    <property type="component" value="Unassembled WGS sequence"/>
</dbReference>
<feature type="compositionally biased region" description="Pro residues" evidence="1">
    <location>
        <begin position="232"/>
        <end position="244"/>
    </location>
</feature>
<evidence type="ECO:0000313" key="3">
    <source>
        <dbReference type="EMBL" id="KAG2449408.1"/>
    </source>
</evidence>
<feature type="compositionally biased region" description="Pro residues" evidence="1">
    <location>
        <begin position="959"/>
        <end position="972"/>
    </location>
</feature>
<feature type="compositionally biased region" description="Gly residues" evidence="1">
    <location>
        <begin position="312"/>
        <end position="328"/>
    </location>
</feature>
<accession>A0A836B739</accession>
<feature type="compositionally biased region" description="Low complexity" evidence="1">
    <location>
        <begin position="973"/>
        <end position="983"/>
    </location>
</feature>
<name>A0A836B739_9CHLO</name>
<feature type="compositionally biased region" description="Low complexity" evidence="1">
    <location>
        <begin position="329"/>
        <end position="338"/>
    </location>
</feature>
<feature type="region of interest" description="Disordered" evidence="1">
    <location>
        <begin position="952"/>
        <end position="990"/>
    </location>
</feature>